<keyword evidence="6" id="KW-0342">GTP-binding</keyword>
<dbReference type="Proteomes" id="UP000193642">
    <property type="component" value="Unassembled WGS sequence"/>
</dbReference>
<dbReference type="PROSITE" id="PS51421">
    <property type="entry name" value="RAS"/>
    <property type="match status" value="1"/>
</dbReference>
<keyword evidence="8" id="KW-0449">Lipoprotein</keyword>
<dbReference type="InterPro" id="IPR001806">
    <property type="entry name" value="Small_GTPase"/>
</dbReference>
<dbReference type="CDD" id="cd00157">
    <property type="entry name" value="Rho"/>
    <property type="match status" value="1"/>
</dbReference>
<evidence type="ECO:0000256" key="2">
    <source>
        <dbReference type="ARBA" id="ARBA00010142"/>
    </source>
</evidence>
<evidence type="ECO:0000256" key="7">
    <source>
        <dbReference type="ARBA" id="ARBA00023136"/>
    </source>
</evidence>
<keyword evidence="4" id="KW-0488">Methylation</keyword>
<keyword evidence="3" id="KW-1003">Cell membrane</keyword>
<dbReference type="NCBIfam" id="TIGR00231">
    <property type="entry name" value="small_GTP"/>
    <property type="match status" value="1"/>
</dbReference>
<evidence type="ECO:0000256" key="9">
    <source>
        <dbReference type="ARBA" id="ARBA00023289"/>
    </source>
</evidence>
<dbReference type="PROSITE" id="PS51419">
    <property type="entry name" value="RAB"/>
    <property type="match status" value="1"/>
</dbReference>
<dbReference type="PANTHER" id="PTHR24072">
    <property type="entry name" value="RHO FAMILY GTPASE"/>
    <property type="match status" value="1"/>
</dbReference>
<comment type="subcellular location">
    <subcellularLocation>
        <location evidence="1">Cell membrane</location>
        <topology evidence="1">Lipid-anchor</topology>
        <orientation evidence="1">Cytoplasmic side</orientation>
    </subcellularLocation>
</comment>
<evidence type="ECO:0000313" key="10">
    <source>
        <dbReference type="EMBL" id="ORY46495.1"/>
    </source>
</evidence>
<evidence type="ECO:0000256" key="6">
    <source>
        <dbReference type="ARBA" id="ARBA00023134"/>
    </source>
</evidence>
<keyword evidence="5" id="KW-0547">Nucleotide-binding</keyword>
<dbReference type="SMART" id="SM00175">
    <property type="entry name" value="RAB"/>
    <property type="match status" value="1"/>
</dbReference>
<sequence length="201" mass="21951">MLRGTRRETAPSKASAQALPQKLKFVIVGDGFTGKTCLLTVYATRAFPERYVPTVFENQTVSMILDGTPLHVALWDTAGQEGYARLRPLSYPDSHVVLISFSVDNPDSLENVLQNWIGEVKTYCPGVPIILVGLKKDLRNDERGQRPVTPAEGQAIATKIGATRYVECSSKTGEGVDSVFEYAARATFTPVAAVKKECVVM</sequence>
<evidence type="ECO:0000256" key="8">
    <source>
        <dbReference type="ARBA" id="ARBA00023288"/>
    </source>
</evidence>
<dbReference type="GO" id="GO:0007264">
    <property type="term" value="P:small GTPase-mediated signal transduction"/>
    <property type="evidence" value="ECO:0007669"/>
    <property type="project" value="InterPro"/>
</dbReference>
<dbReference type="FunFam" id="3.40.50.300:FF:000983">
    <property type="entry name" value="Rho family GTPase"/>
    <property type="match status" value="1"/>
</dbReference>
<comment type="caution">
    <text evidence="10">The sequence shown here is derived from an EMBL/GenBank/DDBJ whole genome shotgun (WGS) entry which is preliminary data.</text>
</comment>
<dbReference type="Pfam" id="PF00071">
    <property type="entry name" value="Ras"/>
    <property type="match status" value="1"/>
</dbReference>
<evidence type="ECO:0000256" key="4">
    <source>
        <dbReference type="ARBA" id="ARBA00022481"/>
    </source>
</evidence>
<dbReference type="EMBL" id="MCGO01000016">
    <property type="protein sequence ID" value="ORY46495.1"/>
    <property type="molecule type" value="Genomic_DNA"/>
</dbReference>
<protein>
    <submittedName>
        <fullName evidence="10">Uncharacterized protein</fullName>
    </submittedName>
</protein>
<dbReference type="STRING" id="329046.A0A1Y2CJJ7"/>
<proteinExistence type="inferred from homology"/>
<evidence type="ECO:0000256" key="5">
    <source>
        <dbReference type="ARBA" id="ARBA00022741"/>
    </source>
</evidence>
<dbReference type="AlphaFoldDB" id="A0A1Y2CJJ7"/>
<dbReference type="SMART" id="SM00174">
    <property type="entry name" value="RHO"/>
    <property type="match status" value="1"/>
</dbReference>
<dbReference type="InterPro" id="IPR027417">
    <property type="entry name" value="P-loop_NTPase"/>
</dbReference>
<dbReference type="InterPro" id="IPR003578">
    <property type="entry name" value="Small_GTPase_Rho"/>
</dbReference>
<dbReference type="PRINTS" id="PR00449">
    <property type="entry name" value="RASTRNSFRMNG"/>
</dbReference>
<dbReference type="GO" id="GO:0003924">
    <property type="term" value="F:GTPase activity"/>
    <property type="evidence" value="ECO:0007669"/>
    <property type="project" value="InterPro"/>
</dbReference>
<reference evidence="10 11" key="1">
    <citation type="submission" date="2016-07" db="EMBL/GenBank/DDBJ databases">
        <title>Pervasive Adenine N6-methylation of Active Genes in Fungi.</title>
        <authorList>
            <consortium name="DOE Joint Genome Institute"/>
            <person name="Mondo S.J."/>
            <person name="Dannebaum R.O."/>
            <person name="Kuo R.C."/>
            <person name="Labutti K."/>
            <person name="Haridas S."/>
            <person name="Kuo A."/>
            <person name="Salamov A."/>
            <person name="Ahrendt S.R."/>
            <person name="Lipzen A."/>
            <person name="Sullivan W."/>
            <person name="Andreopoulos W.B."/>
            <person name="Clum A."/>
            <person name="Lindquist E."/>
            <person name="Daum C."/>
            <person name="Ramamoorthy G.K."/>
            <person name="Gryganskyi A."/>
            <person name="Culley D."/>
            <person name="Magnuson J.K."/>
            <person name="James T.Y."/>
            <person name="O'Malley M.A."/>
            <person name="Stajich J.E."/>
            <person name="Spatafora J.W."/>
            <person name="Visel A."/>
            <person name="Grigoriev I.V."/>
        </authorList>
    </citation>
    <scope>NUCLEOTIDE SEQUENCE [LARGE SCALE GENOMIC DNA]</scope>
    <source>
        <strain evidence="10 11">JEL800</strain>
    </source>
</reference>
<comment type="similarity">
    <text evidence="2">Belongs to the small GTPase superfamily. Rho family.</text>
</comment>
<dbReference type="PROSITE" id="PS51420">
    <property type="entry name" value="RHO"/>
    <property type="match status" value="1"/>
</dbReference>
<gene>
    <name evidence="10" type="ORF">BCR33DRAFT_715561</name>
</gene>
<organism evidence="10 11">
    <name type="scientific">Rhizoclosmatium globosum</name>
    <dbReference type="NCBI Taxonomy" id="329046"/>
    <lineage>
        <taxon>Eukaryota</taxon>
        <taxon>Fungi</taxon>
        <taxon>Fungi incertae sedis</taxon>
        <taxon>Chytridiomycota</taxon>
        <taxon>Chytridiomycota incertae sedis</taxon>
        <taxon>Chytridiomycetes</taxon>
        <taxon>Chytridiales</taxon>
        <taxon>Chytriomycetaceae</taxon>
        <taxon>Rhizoclosmatium</taxon>
    </lineage>
</organism>
<dbReference type="SUPFAM" id="SSF52540">
    <property type="entry name" value="P-loop containing nucleoside triphosphate hydrolases"/>
    <property type="match status" value="1"/>
</dbReference>
<dbReference type="Gene3D" id="3.40.50.300">
    <property type="entry name" value="P-loop containing nucleotide triphosphate hydrolases"/>
    <property type="match status" value="1"/>
</dbReference>
<evidence type="ECO:0000256" key="1">
    <source>
        <dbReference type="ARBA" id="ARBA00004342"/>
    </source>
</evidence>
<dbReference type="InterPro" id="IPR005225">
    <property type="entry name" value="Small_GTP-bd"/>
</dbReference>
<keyword evidence="11" id="KW-1185">Reference proteome</keyword>
<dbReference type="OrthoDB" id="8830751at2759"/>
<accession>A0A1Y2CJJ7</accession>
<dbReference type="GO" id="GO:0005525">
    <property type="term" value="F:GTP binding"/>
    <property type="evidence" value="ECO:0007669"/>
    <property type="project" value="UniProtKB-KW"/>
</dbReference>
<evidence type="ECO:0000256" key="3">
    <source>
        <dbReference type="ARBA" id="ARBA00022475"/>
    </source>
</evidence>
<evidence type="ECO:0000313" key="11">
    <source>
        <dbReference type="Proteomes" id="UP000193642"/>
    </source>
</evidence>
<name>A0A1Y2CJJ7_9FUNG</name>
<dbReference type="GO" id="GO:0005886">
    <property type="term" value="C:plasma membrane"/>
    <property type="evidence" value="ECO:0007669"/>
    <property type="project" value="UniProtKB-SubCell"/>
</dbReference>
<dbReference type="SMART" id="SM00173">
    <property type="entry name" value="RAS"/>
    <property type="match status" value="1"/>
</dbReference>
<keyword evidence="7" id="KW-0472">Membrane</keyword>
<keyword evidence="9" id="KW-0636">Prenylation</keyword>